<sequence>MGLEREPMLSFETAGFHGLNSTPKWPQRLNEWKQSILMLPSPHHFDKSAHVQGTIVKSDPDIHAIDQDSRGRDSGGSRHRQAKEKASPRRELMALSGSAASPLEDIVERSLDDGCDWMVS</sequence>
<evidence type="ECO:0000256" key="1">
    <source>
        <dbReference type="SAM" id="MobiDB-lite"/>
    </source>
</evidence>
<comment type="caution">
    <text evidence="2">The sequence shown here is derived from an EMBL/GenBank/DDBJ whole genome shotgun (WGS) entry which is preliminary data.</text>
</comment>
<keyword evidence="3" id="KW-1185">Reference proteome</keyword>
<organism evidence="2 3">
    <name type="scientific">Lepraria finkii</name>
    <dbReference type="NCBI Taxonomy" id="1340010"/>
    <lineage>
        <taxon>Eukaryota</taxon>
        <taxon>Fungi</taxon>
        <taxon>Dikarya</taxon>
        <taxon>Ascomycota</taxon>
        <taxon>Pezizomycotina</taxon>
        <taxon>Lecanoromycetes</taxon>
        <taxon>OSLEUM clade</taxon>
        <taxon>Lecanoromycetidae</taxon>
        <taxon>Lecanorales</taxon>
        <taxon>Lecanorineae</taxon>
        <taxon>Stereocaulaceae</taxon>
        <taxon>Lepraria</taxon>
    </lineage>
</organism>
<proteinExistence type="predicted"/>
<feature type="compositionally biased region" description="Basic and acidic residues" evidence="1">
    <location>
        <begin position="58"/>
        <end position="76"/>
    </location>
</feature>
<gene>
    <name evidence="2" type="ORF">ABVK25_011918</name>
</gene>
<name>A0ABR4AKB0_9LECA</name>
<evidence type="ECO:0000313" key="2">
    <source>
        <dbReference type="EMBL" id="KAL2045941.1"/>
    </source>
</evidence>
<dbReference type="EMBL" id="JBHFEH010000128">
    <property type="protein sequence ID" value="KAL2045941.1"/>
    <property type="molecule type" value="Genomic_DNA"/>
</dbReference>
<dbReference type="Proteomes" id="UP001590951">
    <property type="component" value="Unassembled WGS sequence"/>
</dbReference>
<feature type="region of interest" description="Disordered" evidence="1">
    <location>
        <begin position="55"/>
        <end position="105"/>
    </location>
</feature>
<reference evidence="2 3" key="1">
    <citation type="submission" date="2024-09" db="EMBL/GenBank/DDBJ databases">
        <title>Rethinking Asexuality: The Enigmatic Case of Functional Sexual Genes in Lepraria (Stereocaulaceae).</title>
        <authorList>
            <person name="Doellman M."/>
            <person name="Sun Y."/>
            <person name="Barcenas-Pena A."/>
            <person name="Lumbsch H.T."/>
            <person name="Grewe F."/>
        </authorList>
    </citation>
    <scope>NUCLEOTIDE SEQUENCE [LARGE SCALE GENOMIC DNA]</scope>
    <source>
        <strain evidence="2 3">Grewe 0041</strain>
    </source>
</reference>
<protein>
    <submittedName>
        <fullName evidence="2">Uncharacterized protein</fullName>
    </submittedName>
</protein>
<feature type="compositionally biased region" description="Basic and acidic residues" evidence="1">
    <location>
        <begin position="83"/>
        <end position="92"/>
    </location>
</feature>
<accession>A0ABR4AKB0</accession>
<evidence type="ECO:0000313" key="3">
    <source>
        <dbReference type="Proteomes" id="UP001590951"/>
    </source>
</evidence>
<feature type="region of interest" description="Disordered" evidence="1">
    <location>
        <begin position="1"/>
        <end position="22"/>
    </location>
</feature>